<name>A0A1H9NNY6_9BURK</name>
<evidence type="ECO:0000313" key="2">
    <source>
        <dbReference type="Proteomes" id="UP000199766"/>
    </source>
</evidence>
<accession>A0A1H9NNY6</accession>
<evidence type="ECO:0000313" key="1">
    <source>
        <dbReference type="EMBL" id="SER37349.1"/>
    </source>
</evidence>
<organism evidence="1 2">
    <name type="scientific">Giesbergeria anulus</name>
    <dbReference type="NCBI Taxonomy" id="180197"/>
    <lineage>
        <taxon>Bacteria</taxon>
        <taxon>Pseudomonadati</taxon>
        <taxon>Pseudomonadota</taxon>
        <taxon>Betaproteobacteria</taxon>
        <taxon>Burkholderiales</taxon>
        <taxon>Comamonadaceae</taxon>
        <taxon>Giesbergeria</taxon>
    </lineage>
</organism>
<gene>
    <name evidence="1" type="ORF">SAMN02982919_02278</name>
</gene>
<keyword evidence="2" id="KW-1185">Reference proteome</keyword>
<reference evidence="1 2" key="1">
    <citation type="submission" date="2016-10" db="EMBL/GenBank/DDBJ databases">
        <authorList>
            <person name="de Groot N.N."/>
        </authorList>
    </citation>
    <scope>NUCLEOTIDE SEQUENCE [LARGE SCALE GENOMIC DNA]</scope>
    <source>
        <strain evidence="1 2">ATCC 35958</strain>
    </source>
</reference>
<sequence>MGNPMKATSSRKWLFSLAGCGDAGFRWCGDVSLLIWGGLCWAAMQFAAQMQQGQGEAFASELVEICGKSGCRKLDGSVAS</sequence>
<dbReference type="Proteomes" id="UP000199766">
    <property type="component" value="Unassembled WGS sequence"/>
</dbReference>
<dbReference type="AlphaFoldDB" id="A0A1H9NNY6"/>
<dbReference type="EMBL" id="FOGD01000007">
    <property type="protein sequence ID" value="SER37349.1"/>
    <property type="molecule type" value="Genomic_DNA"/>
</dbReference>
<protein>
    <submittedName>
        <fullName evidence="1">Uncharacterized protein</fullName>
    </submittedName>
</protein>
<proteinExistence type="predicted"/>